<dbReference type="GO" id="GO:0016616">
    <property type="term" value="F:oxidoreductase activity, acting on the CH-OH group of donors, NAD or NADP as acceptor"/>
    <property type="evidence" value="ECO:0007669"/>
    <property type="project" value="TreeGrafter"/>
</dbReference>
<evidence type="ECO:0000256" key="1">
    <source>
        <dbReference type="ARBA" id="ARBA00023002"/>
    </source>
</evidence>
<dbReference type="PANTHER" id="PTHR10366:SF831">
    <property type="entry name" value="NAD-DEPENDENT EPIMERASE_DEHYDRATASE DOMAIN-CONTAINING PROTEIN"/>
    <property type="match status" value="1"/>
</dbReference>
<evidence type="ECO:0000259" key="2">
    <source>
        <dbReference type="Pfam" id="PF01370"/>
    </source>
</evidence>
<accession>A0A176WHW1</accession>
<dbReference type="PANTHER" id="PTHR10366">
    <property type="entry name" value="NAD DEPENDENT EPIMERASE/DEHYDRATASE"/>
    <property type="match status" value="1"/>
</dbReference>
<organism evidence="3 4">
    <name type="scientific">Marchantia polymorpha subsp. ruderalis</name>
    <dbReference type="NCBI Taxonomy" id="1480154"/>
    <lineage>
        <taxon>Eukaryota</taxon>
        <taxon>Viridiplantae</taxon>
        <taxon>Streptophyta</taxon>
        <taxon>Embryophyta</taxon>
        <taxon>Marchantiophyta</taxon>
        <taxon>Marchantiopsida</taxon>
        <taxon>Marchantiidae</taxon>
        <taxon>Marchantiales</taxon>
        <taxon>Marchantiaceae</taxon>
        <taxon>Marchantia</taxon>
    </lineage>
</organism>
<keyword evidence="4" id="KW-1185">Reference proteome</keyword>
<dbReference type="Proteomes" id="UP000077202">
    <property type="component" value="Unassembled WGS sequence"/>
</dbReference>
<dbReference type="Gene3D" id="3.40.50.720">
    <property type="entry name" value="NAD(P)-binding Rossmann-like Domain"/>
    <property type="match status" value="1"/>
</dbReference>
<dbReference type="Pfam" id="PF01370">
    <property type="entry name" value="Epimerase"/>
    <property type="match status" value="1"/>
</dbReference>
<feature type="domain" description="NAD-dependent epimerase/dehydratase" evidence="2">
    <location>
        <begin position="38"/>
        <end position="284"/>
    </location>
</feature>
<gene>
    <name evidence="3" type="ORF">AXG93_786s1180</name>
</gene>
<dbReference type="InterPro" id="IPR050425">
    <property type="entry name" value="NAD(P)_dehydrat-like"/>
</dbReference>
<protein>
    <recommendedName>
        <fullName evidence="2">NAD-dependent epimerase/dehydratase domain-containing protein</fullName>
    </recommendedName>
</protein>
<dbReference type="InterPro" id="IPR036291">
    <property type="entry name" value="NAD(P)-bd_dom_sf"/>
</dbReference>
<proteinExistence type="predicted"/>
<dbReference type="CDD" id="cd08958">
    <property type="entry name" value="FR_SDR_e"/>
    <property type="match status" value="1"/>
</dbReference>
<sequence>MSKLGGTTETVVENLSGQLTRREESEVLLYREASGRTVCVTGANGFIASWLVAQLLDQGYTVRGTVRSPENEDKNGHLWKLKGADQRLKLYKADILDYEALAGVVAGCEGVFHVASPTVPDSDDHQKEMVDCAVAGVVNCLEACAAAGVKRVILMSSILACMYNRGQDASKVPDENDWADAEFFKERGSDPKTFNEVGAWYTVGKIMAERKAWEIAERTGLDVISILPAMCYGPNLQKEVSPSNITMLPLFHGSYIPLMFCYGGPVDVRDVAAAMILLYETPSASGRYICAESYAPLSDVMNLVAQLYPRHNIPQIENTQPWLARCKSPSKRLEALGFKFRPSSEGIIAALQEFEERGLIPKLDS</sequence>
<comment type="caution">
    <text evidence="3">The sequence shown here is derived from an EMBL/GenBank/DDBJ whole genome shotgun (WGS) entry which is preliminary data.</text>
</comment>
<keyword evidence="1" id="KW-0560">Oxidoreductase</keyword>
<dbReference type="SUPFAM" id="SSF51735">
    <property type="entry name" value="NAD(P)-binding Rossmann-fold domains"/>
    <property type="match status" value="1"/>
</dbReference>
<dbReference type="AlphaFoldDB" id="A0A176WHW1"/>
<reference evidence="3" key="1">
    <citation type="submission" date="2016-03" db="EMBL/GenBank/DDBJ databases">
        <title>Mechanisms controlling the formation of the plant cell surface in tip-growing cells are functionally conserved among land plants.</title>
        <authorList>
            <person name="Honkanen S."/>
            <person name="Jones V.A."/>
            <person name="Morieri G."/>
            <person name="Champion C."/>
            <person name="Hetherington A.J."/>
            <person name="Kelly S."/>
            <person name="Saint-Marcoux D."/>
            <person name="Proust H."/>
            <person name="Prescott H."/>
            <person name="Dolan L."/>
        </authorList>
    </citation>
    <scope>NUCLEOTIDE SEQUENCE [LARGE SCALE GENOMIC DNA]</scope>
    <source>
        <tissue evidence="3">Whole gametophyte</tissue>
    </source>
</reference>
<dbReference type="InterPro" id="IPR001509">
    <property type="entry name" value="Epimerase_deHydtase"/>
</dbReference>
<dbReference type="FunFam" id="3.40.50.720:FF:000085">
    <property type="entry name" value="Dihydroflavonol reductase"/>
    <property type="match status" value="1"/>
</dbReference>
<evidence type="ECO:0000313" key="4">
    <source>
        <dbReference type="Proteomes" id="UP000077202"/>
    </source>
</evidence>
<name>A0A176WHW1_MARPO</name>
<evidence type="ECO:0000313" key="3">
    <source>
        <dbReference type="EMBL" id="OAE32820.1"/>
    </source>
</evidence>
<dbReference type="EMBL" id="LVLJ01000728">
    <property type="protein sequence ID" value="OAE32820.1"/>
    <property type="molecule type" value="Genomic_DNA"/>
</dbReference>